<dbReference type="EMBL" id="BK015631">
    <property type="protein sequence ID" value="DAE16823.1"/>
    <property type="molecule type" value="Genomic_DNA"/>
</dbReference>
<sequence>MCYTDNVSSWGKPQGLLSWKAKRVKSRTNFADYCVMIVL</sequence>
<organism evidence="1">
    <name type="scientific">Siphoviridae sp. ctVii20</name>
    <dbReference type="NCBI Taxonomy" id="2825533"/>
    <lineage>
        <taxon>Viruses</taxon>
        <taxon>Duplodnaviria</taxon>
        <taxon>Heunggongvirae</taxon>
        <taxon>Uroviricota</taxon>
        <taxon>Caudoviricetes</taxon>
    </lineage>
</organism>
<name>A0A8S5QC28_9CAUD</name>
<proteinExistence type="predicted"/>
<evidence type="ECO:0000313" key="1">
    <source>
        <dbReference type="EMBL" id="DAE16823.1"/>
    </source>
</evidence>
<protein>
    <submittedName>
        <fullName evidence="1">Uncharacterized protein</fullName>
    </submittedName>
</protein>
<accession>A0A8S5QC28</accession>
<reference evidence="1" key="1">
    <citation type="journal article" date="2021" name="Proc. Natl. Acad. Sci. U.S.A.">
        <title>A Catalog of Tens of Thousands of Viruses from Human Metagenomes Reveals Hidden Associations with Chronic Diseases.</title>
        <authorList>
            <person name="Tisza M.J."/>
            <person name="Buck C.B."/>
        </authorList>
    </citation>
    <scope>NUCLEOTIDE SEQUENCE</scope>
    <source>
        <strain evidence="1">CtVii20</strain>
    </source>
</reference>